<dbReference type="GO" id="GO:0012505">
    <property type="term" value="C:endomembrane system"/>
    <property type="evidence" value="ECO:0007669"/>
    <property type="project" value="UniProtKB-SubCell"/>
</dbReference>
<feature type="transmembrane region" description="Helical" evidence="8">
    <location>
        <begin position="382"/>
        <end position="404"/>
    </location>
</feature>
<feature type="compositionally biased region" description="Polar residues" evidence="7">
    <location>
        <begin position="28"/>
        <end position="42"/>
    </location>
</feature>
<evidence type="ECO:0000313" key="10">
    <source>
        <dbReference type="EMBL" id="SMQ54332.1"/>
    </source>
</evidence>
<feature type="transmembrane region" description="Helical" evidence="8">
    <location>
        <begin position="235"/>
        <end position="257"/>
    </location>
</feature>
<dbReference type="GO" id="GO:0016020">
    <property type="term" value="C:membrane"/>
    <property type="evidence" value="ECO:0007669"/>
    <property type="project" value="TreeGrafter"/>
</dbReference>
<dbReference type="GO" id="GO:0022857">
    <property type="term" value="F:transmembrane transporter activity"/>
    <property type="evidence" value="ECO:0007669"/>
    <property type="project" value="InterPro"/>
</dbReference>
<protein>
    <recommendedName>
        <fullName evidence="9">Major facilitator superfamily (MFS) profile domain-containing protein</fullName>
    </recommendedName>
</protein>
<dbReference type="PANTHER" id="PTHR23514">
    <property type="entry name" value="BYPASS OF STOP CODON PROTEIN 6"/>
    <property type="match status" value="1"/>
</dbReference>
<dbReference type="PROSITE" id="PS50850">
    <property type="entry name" value="MFS"/>
    <property type="match status" value="1"/>
</dbReference>
<comment type="subcellular location">
    <subcellularLocation>
        <location evidence="1">Endomembrane system</location>
        <topology evidence="1">Multi-pass membrane protein</topology>
    </subcellularLocation>
</comment>
<feature type="transmembrane region" description="Helical" evidence="8">
    <location>
        <begin position="357"/>
        <end position="376"/>
    </location>
</feature>
<gene>
    <name evidence="10" type="ORF">ZT3D7_G9487</name>
</gene>
<dbReference type="Pfam" id="PF07690">
    <property type="entry name" value="MFS_1"/>
    <property type="match status" value="1"/>
</dbReference>
<dbReference type="AlphaFoldDB" id="A0A1X7S3U0"/>
<dbReference type="Gene3D" id="1.20.1250.20">
    <property type="entry name" value="MFS general substrate transporter like domains"/>
    <property type="match status" value="2"/>
</dbReference>
<feature type="region of interest" description="Disordered" evidence="7">
    <location>
        <begin position="26"/>
        <end position="69"/>
    </location>
</feature>
<evidence type="ECO:0000259" key="9">
    <source>
        <dbReference type="PROSITE" id="PS50850"/>
    </source>
</evidence>
<evidence type="ECO:0000256" key="1">
    <source>
        <dbReference type="ARBA" id="ARBA00004127"/>
    </source>
</evidence>
<keyword evidence="3" id="KW-0813">Transport</keyword>
<feature type="transmembrane region" description="Helical" evidence="8">
    <location>
        <begin position="416"/>
        <end position="434"/>
    </location>
</feature>
<evidence type="ECO:0000256" key="7">
    <source>
        <dbReference type="SAM" id="MobiDB-lite"/>
    </source>
</evidence>
<proteinExistence type="inferred from homology"/>
<evidence type="ECO:0000256" key="6">
    <source>
        <dbReference type="ARBA" id="ARBA00023136"/>
    </source>
</evidence>
<dbReference type="EMBL" id="LT853700">
    <property type="protein sequence ID" value="SMQ54332.1"/>
    <property type="molecule type" value="Genomic_DNA"/>
</dbReference>
<feature type="transmembrane region" description="Helical" evidence="8">
    <location>
        <begin position="446"/>
        <end position="465"/>
    </location>
</feature>
<evidence type="ECO:0000256" key="8">
    <source>
        <dbReference type="SAM" id="Phobius"/>
    </source>
</evidence>
<keyword evidence="4 8" id="KW-0812">Transmembrane</keyword>
<keyword evidence="11" id="KW-1185">Reference proteome</keyword>
<evidence type="ECO:0000313" key="11">
    <source>
        <dbReference type="Proteomes" id="UP000215127"/>
    </source>
</evidence>
<dbReference type="InterPro" id="IPR051788">
    <property type="entry name" value="MFS_Transporter"/>
</dbReference>
<comment type="similarity">
    <text evidence="2">Belongs to the major facilitator superfamily.</text>
</comment>
<evidence type="ECO:0000256" key="4">
    <source>
        <dbReference type="ARBA" id="ARBA00022692"/>
    </source>
</evidence>
<accession>A0A1X7S3U0</accession>
<dbReference type="FunFam" id="1.20.1250.20:FF:000286">
    <property type="entry name" value="MFS efflux transporter"/>
    <property type="match status" value="1"/>
</dbReference>
<organism evidence="10 11">
    <name type="scientific">Zymoseptoria tritici (strain ST99CH_3D7)</name>
    <dbReference type="NCBI Taxonomy" id="1276538"/>
    <lineage>
        <taxon>Eukaryota</taxon>
        <taxon>Fungi</taxon>
        <taxon>Dikarya</taxon>
        <taxon>Ascomycota</taxon>
        <taxon>Pezizomycotina</taxon>
        <taxon>Dothideomycetes</taxon>
        <taxon>Dothideomycetidae</taxon>
        <taxon>Mycosphaerellales</taxon>
        <taxon>Mycosphaerellaceae</taxon>
        <taxon>Zymoseptoria</taxon>
    </lineage>
</organism>
<keyword evidence="5 8" id="KW-1133">Transmembrane helix</keyword>
<dbReference type="InterPro" id="IPR036259">
    <property type="entry name" value="MFS_trans_sf"/>
</dbReference>
<dbReference type="SUPFAM" id="SSF103473">
    <property type="entry name" value="MFS general substrate transporter"/>
    <property type="match status" value="1"/>
</dbReference>
<feature type="transmembrane region" description="Helical" evidence="8">
    <location>
        <begin position="114"/>
        <end position="136"/>
    </location>
</feature>
<feature type="transmembrane region" description="Helical" evidence="8">
    <location>
        <begin position="148"/>
        <end position="166"/>
    </location>
</feature>
<feature type="compositionally biased region" description="Basic and acidic residues" evidence="7">
    <location>
        <begin position="48"/>
        <end position="58"/>
    </location>
</feature>
<feature type="transmembrane region" description="Helical" evidence="8">
    <location>
        <begin position="204"/>
        <end position="223"/>
    </location>
</feature>
<evidence type="ECO:0000256" key="3">
    <source>
        <dbReference type="ARBA" id="ARBA00022448"/>
    </source>
</evidence>
<dbReference type="InterPro" id="IPR011701">
    <property type="entry name" value="MFS"/>
</dbReference>
<sequence length="473" mass="51316">MTSERAKGGSSTVVLDQIELEPVYNKSGRPSVTKVPSITGRSLASAKDQSEDQSDRNEALPSPTTTPNEVLQTWKTPRINLYRVSAAFWAFVVMGMNDATYGAIIPYLQTFYDLPYSIISLVFLSPFVGYNLSALLNNAVHMKFGQRGVAFIGAMCHIIAYVVIALHPPYPVLIVSFIFAGFGNGLLDAGWNAWIGAMANANEILGFLHAFYGVGATIAPLVATSMITKANLPWYYWYYCMIGFAALELGTSLHAFWKANGKAFRDAHPRTSDAAGSRLKEACLTMPAARVTWISALFFLGYVGIEVALGGWIVEFMIRVRDANPFSSGMSATGFWLGITVGRVVLGFVTPRIGEKLALMIYLPITMGLQLIFWLVPQYYVSTVAVALQGFFLGPLFPVVVVVCTKLLPKHLHVSAIGFAAAFGGSGGALFPYAVGAIAQAKGVQVLQPIVLSLLAAIFLLWLGLPRMNKKKD</sequence>
<feature type="transmembrane region" description="Helical" evidence="8">
    <location>
        <begin position="291"/>
        <end position="313"/>
    </location>
</feature>
<feature type="domain" description="Major facilitator superfamily (MFS) profile" evidence="9">
    <location>
        <begin position="83"/>
        <end position="469"/>
    </location>
</feature>
<dbReference type="InterPro" id="IPR020846">
    <property type="entry name" value="MFS_dom"/>
</dbReference>
<evidence type="ECO:0000256" key="5">
    <source>
        <dbReference type="ARBA" id="ARBA00022989"/>
    </source>
</evidence>
<dbReference type="PANTHER" id="PTHR23514:SF3">
    <property type="entry name" value="BYPASS OF STOP CODON PROTEIN 6"/>
    <property type="match status" value="1"/>
</dbReference>
<dbReference type="Proteomes" id="UP000215127">
    <property type="component" value="Chromosome 9"/>
</dbReference>
<reference evidence="10 11" key="1">
    <citation type="submission" date="2016-06" db="EMBL/GenBank/DDBJ databases">
        <authorList>
            <person name="Kjaerup R.B."/>
            <person name="Dalgaard T.S."/>
            <person name="Juul-Madsen H.R."/>
        </authorList>
    </citation>
    <scope>NUCLEOTIDE SEQUENCE [LARGE SCALE GENOMIC DNA]</scope>
</reference>
<dbReference type="FunFam" id="1.20.1250.20:FF:000308">
    <property type="entry name" value="MFS efflux transporter"/>
    <property type="match status" value="1"/>
</dbReference>
<keyword evidence="6 8" id="KW-0472">Membrane</keyword>
<feature type="transmembrane region" description="Helical" evidence="8">
    <location>
        <begin position="172"/>
        <end position="192"/>
    </location>
</feature>
<feature type="transmembrane region" description="Helical" evidence="8">
    <location>
        <begin position="86"/>
        <end position="108"/>
    </location>
</feature>
<feature type="transmembrane region" description="Helical" evidence="8">
    <location>
        <begin position="333"/>
        <end position="350"/>
    </location>
</feature>
<name>A0A1X7S3U0_ZYMT9</name>
<evidence type="ECO:0000256" key="2">
    <source>
        <dbReference type="ARBA" id="ARBA00008335"/>
    </source>
</evidence>